<dbReference type="RefSeq" id="WP_163964575.1">
    <property type="nucleotide sequence ID" value="NZ_JAAGNX010000002.1"/>
</dbReference>
<evidence type="ECO:0000256" key="9">
    <source>
        <dbReference type="ARBA" id="ARBA00022842"/>
    </source>
</evidence>
<dbReference type="PROSITE" id="PS00867">
    <property type="entry name" value="CPSASE_2"/>
    <property type="match status" value="1"/>
</dbReference>
<dbReference type="Pfam" id="PF02786">
    <property type="entry name" value="CPSase_L_D2"/>
    <property type="match status" value="1"/>
</dbReference>
<dbReference type="InterPro" id="IPR051602">
    <property type="entry name" value="ACC_Biotin_Carboxylase"/>
</dbReference>
<accession>A0A6B2M392</accession>
<feature type="domain" description="Biotin carboxylation" evidence="15">
    <location>
        <begin position="1"/>
        <end position="446"/>
    </location>
</feature>
<feature type="domain" description="ATP-grasp" evidence="14">
    <location>
        <begin position="120"/>
        <end position="317"/>
    </location>
</feature>
<evidence type="ECO:0000256" key="11">
    <source>
        <dbReference type="ARBA" id="ARBA00048600"/>
    </source>
</evidence>
<keyword evidence="7 12" id="KW-0547">Nucleotide-binding</keyword>
<dbReference type="GO" id="GO:0004075">
    <property type="term" value="F:biotin carboxylase activity"/>
    <property type="evidence" value="ECO:0007669"/>
    <property type="project" value="UniProtKB-EC"/>
</dbReference>
<dbReference type="GO" id="GO:2001295">
    <property type="term" value="P:malonyl-CoA biosynthetic process"/>
    <property type="evidence" value="ECO:0007669"/>
    <property type="project" value="UniProtKB-UniPathway"/>
</dbReference>
<dbReference type="PROSITE" id="PS50975">
    <property type="entry name" value="ATP_GRASP"/>
    <property type="match status" value="1"/>
</dbReference>
<dbReference type="SUPFAM" id="SSF52440">
    <property type="entry name" value="PreATP-grasp domain"/>
    <property type="match status" value="1"/>
</dbReference>
<dbReference type="SMART" id="SM00878">
    <property type="entry name" value="Biotin_carb_C"/>
    <property type="match status" value="1"/>
</dbReference>
<dbReference type="InterPro" id="IPR016185">
    <property type="entry name" value="PreATP-grasp_dom_sf"/>
</dbReference>
<dbReference type="EC" id="6.3.4.14" evidence="4 13"/>
<dbReference type="FunFam" id="3.30.1490.20:FF:000018">
    <property type="entry name" value="Biotin carboxylase"/>
    <property type="match status" value="1"/>
</dbReference>
<keyword evidence="5 13" id="KW-0436">Ligase</keyword>
<evidence type="ECO:0000256" key="2">
    <source>
        <dbReference type="ARBA" id="ARBA00004956"/>
    </source>
</evidence>
<dbReference type="InterPro" id="IPR011761">
    <property type="entry name" value="ATP-grasp"/>
</dbReference>
<dbReference type="NCBIfam" id="NF006367">
    <property type="entry name" value="PRK08591.1"/>
    <property type="match status" value="1"/>
</dbReference>
<dbReference type="UniPathway" id="UPA00655">
    <property type="reaction ID" value="UER00711"/>
</dbReference>
<keyword evidence="6" id="KW-0479">Metal-binding</keyword>
<evidence type="ECO:0000256" key="3">
    <source>
        <dbReference type="ARBA" id="ARBA00011750"/>
    </source>
</evidence>
<gene>
    <name evidence="16" type="primary">accC</name>
    <name evidence="16" type="ORF">G0Q06_08800</name>
</gene>
<dbReference type="GO" id="GO:0046872">
    <property type="term" value="F:metal ion binding"/>
    <property type="evidence" value="ECO:0007669"/>
    <property type="project" value="UniProtKB-KW"/>
</dbReference>
<name>A0A6B2M392_9BACT</name>
<comment type="pathway">
    <text evidence="2 13">Lipid metabolism; malonyl-CoA biosynthesis; malonyl-CoA from acetyl-CoA: step 1/1.</text>
</comment>
<dbReference type="Gene3D" id="3.30.470.20">
    <property type="entry name" value="ATP-grasp fold, B domain"/>
    <property type="match status" value="1"/>
</dbReference>
<dbReference type="FunFam" id="3.40.50.20:FF:000010">
    <property type="entry name" value="Propionyl-CoA carboxylase subunit alpha"/>
    <property type="match status" value="1"/>
</dbReference>
<dbReference type="InterPro" id="IPR005479">
    <property type="entry name" value="CPAse_ATP-bd"/>
</dbReference>
<proteinExistence type="predicted"/>
<evidence type="ECO:0000313" key="16">
    <source>
        <dbReference type="EMBL" id="NDV62547.1"/>
    </source>
</evidence>
<evidence type="ECO:0000256" key="10">
    <source>
        <dbReference type="ARBA" id="ARBA00023267"/>
    </source>
</evidence>
<evidence type="ECO:0000256" key="8">
    <source>
        <dbReference type="ARBA" id="ARBA00022840"/>
    </source>
</evidence>
<keyword evidence="8 12" id="KW-0067">ATP-binding</keyword>
<dbReference type="Pfam" id="PF02785">
    <property type="entry name" value="Biotin_carb_C"/>
    <property type="match status" value="1"/>
</dbReference>
<organism evidence="16 17">
    <name type="scientific">Oceanipulchritudo coccoides</name>
    <dbReference type="NCBI Taxonomy" id="2706888"/>
    <lineage>
        <taxon>Bacteria</taxon>
        <taxon>Pseudomonadati</taxon>
        <taxon>Verrucomicrobiota</taxon>
        <taxon>Opitutia</taxon>
        <taxon>Puniceicoccales</taxon>
        <taxon>Oceanipulchritudinaceae</taxon>
        <taxon>Oceanipulchritudo</taxon>
    </lineage>
</organism>
<dbReference type="InterPro" id="IPR005482">
    <property type="entry name" value="Biotin_COase_C"/>
</dbReference>
<evidence type="ECO:0000256" key="5">
    <source>
        <dbReference type="ARBA" id="ARBA00022598"/>
    </source>
</evidence>
<dbReference type="PANTHER" id="PTHR48095:SF2">
    <property type="entry name" value="BIOTIN CARBOXYLASE, CHLOROPLASTIC"/>
    <property type="match status" value="1"/>
</dbReference>
<keyword evidence="9" id="KW-0460">Magnesium</keyword>
<evidence type="ECO:0000259" key="14">
    <source>
        <dbReference type="PROSITE" id="PS50975"/>
    </source>
</evidence>
<dbReference type="SUPFAM" id="SSF51246">
    <property type="entry name" value="Rudiment single hybrid motif"/>
    <property type="match status" value="1"/>
</dbReference>
<keyword evidence="17" id="KW-1185">Reference proteome</keyword>
<evidence type="ECO:0000259" key="15">
    <source>
        <dbReference type="PROSITE" id="PS50979"/>
    </source>
</evidence>
<dbReference type="GO" id="GO:0006633">
    <property type="term" value="P:fatty acid biosynthetic process"/>
    <property type="evidence" value="ECO:0007669"/>
    <property type="project" value="UniProtKB-KW"/>
</dbReference>
<dbReference type="NCBIfam" id="TIGR00514">
    <property type="entry name" value="accC"/>
    <property type="match status" value="1"/>
</dbReference>
<dbReference type="FunFam" id="3.30.470.20:FF:000028">
    <property type="entry name" value="Methylcrotonoyl-CoA carboxylase subunit alpha, mitochondrial"/>
    <property type="match status" value="1"/>
</dbReference>
<evidence type="ECO:0000256" key="6">
    <source>
        <dbReference type="ARBA" id="ARBA00022723"/>
    </source>
</evidence>
<evidence type="ECO:0000313" key="17">
    <source>
        <dbReference type="Proteomes" id="UP000478417"/>
    </source>
</evidence>
<dbReference type="SUPFAM" id="SSF56059">
    <property type="entry name" value="Glutathione synthetase ATP-binding domain-like"/>
    <property type="match status" value="1"/>
</dbReference>
<dbReference type="InterPro" id="IPR005481">
    <property type="entry name" value="BC-like_N"/>
</dbReference>
<dbReference type="Pfam" id="PF00289">
    <property type="entry name" value="Biotin_carb_N"/>
    <property type="match status" value="1"/>
</dbReference>
<evidence type="ECO:0000256" key="4">
    <source>
        <dbReference type="ARBA" id="ARBA00013263"/>
    </source>
</evidence>
<keyword evidence="13" id="KW-0275">Fatty acid biosynthesis</keyword>
<keyword evidence="13" id="KW-0276">Fatty acid metabolism</keyword>
<dbReference type="GO" id="GO:0005524">
    <property type="term" value="F:ATP binding"/>
    <property type="evidence" value="ECO:0007669"/>
    <property type="project" value="UniProtKB-UniRule"/>
</dbReference>
<protein>
    <recommendedName>
        <fullName evidence="4 13">Biotin carboxylase</fullName>
        <ecNumber evidence="4 13">6.3.4.14</ecNumber>
    </recommendedName>
    <alternativeName>
        <fullName evidence="13">Acetyl-coenzyme A carboxylase biotin carboxylase subunit A</fullName>
    </alternativeName>
</protein>
<dbReference type="AlphaFoldDB" id="A0A6B2M392"/>
<dbReference type="InterPro" id="IPR004549">
    <property type="entry name" value="Acetyl_CoA_COase_biotin_COase"/>
</dbReference>
<dbReference type="PANTHER" id="PTHR48095">
    <property type="entry name" value="PYRUVATE CARBOXYLASE SUBUNIT A"/>
    <property type="match status" value="1"/>
</dbReference>
<comment type="function">
    <text evidence="1 13">This protein is a component of the acetyl coenzyme A carboxylase complex; first, biotin carboxylase catalyzes the carboxylation of the carrier protein and then the transcarboxylase transfers the carboxyl group to form malonyl-CoA.</text>
</comment>
<comment type="subunit">
    <text evidence="3 13">Acetyl-CoA carboxylase is a heterohexamer of biotin carboxyl carrier protein, biotin carboxylase and the two subunits of carboxyl transferase in a 2:2 complex.</text>
</comment>
<dbReference type="InterPro" id="IPR011054">
    <property type="entry name" value="Rudment_hybrid_motif"/>
</dbReference>
<keyword evidence="10 13" id="KW-0092">Biotin</keyword>
<evidence type="ECO:0000256" key="7">
    <source>
        <dbReference type="ARBA" id="ARBA00022741"/>
    </source>
</evidence>
<dbReference type="InterPro" id="IPR011764">
    <property type="entry name" value="Biotin_carboxylation_dom"/>
</dbReference>
<evidence type="ECO:0000256" key="1">
    <source>
        <dbReference type="ARBA" id="ARBA00003761"/>
    </source>
</evidence>
<comment type="caution">
    <text evidence="16">The sequence shown here is derived from an EMBL/GenBank/DDBJ whole genome shotgun (WGS) entry which is preliminary data.</text>
</comment>
<dbReference type="PROSITE" id="PS50979">
    <property type="entry name" value="BC"/>
    <property type="match status" value="1"/>
</dbReference>
<evidence type="ECO:0000256" key="13">
    <source>
        <dbReference type="RuleBase" id="RU365063"/>
    </source>
</evidence>
<comment type="catalytic activity">
    <reaction evidence="11 13">
        <text>N(6)-biotinyl-L-lysyl-[protein] + hydrogencarbonate + ATP = N(6)-carboxybiotinyl-L-lysyl-[protein] + ADP + phosphate + H(+)</text>
        <dbReference type="Rhea" id="RHEA:13501"/>
        <dbReference type="Rhea" id="RHEA-COMP:10505"/>
        <dbReference type="Rhea" id="RHEA-COMP:10506"/>
        <dbReference type="ChEBI" id="CHEBI:15378"/>
        <dbReference type="ChEBI" id="CHEBI:17544"/>
        <dbReference type="ChEBI" id="CHEBI:30616"/>
        <dbReference type="ChEBI" id="CHEBI:43474"/>
        <dbReference type="ChEBI" id="CHEBI:83144"/>
        <dbReference type="ChEBI" id="CHEBI:83145"/>
        <dbReference type="ChEBI" id="CHEBI:456216"/>
        <dbReference type="EC" id="6.3.4.14"/>
    </reaction>
</comment>
<keyword evidence="13" id="KW-0443">Lipid metabolism</keyword>
<sequence length="459" mass="51017">MFKKILIANRGEIALRIIRACKELGVETVAVYSEADEQSLHVQLADGAICIGPAAGSDSYLRAERIIAAAEITDVDAIHPGYGFLSEDPDFAEQCEECKIKFIGPNSEHIRQMGDKATARATVAAAGVPTVPGSEGVVKHPEDGLKIAEKIGYPVIIKAVAGGGGRGMRLAHNSISFQKEFTAASSEAEKAFGNGAVYIEKFIEEPRHIEFQILADEHGNVIHLGERDCSIQRRHQKVIEESPSPFMTPELREKMGDAAIKAAKACNYWNAGTIEFLVDKHRNFYFIEMNTRIQVEHPVTEEVTGIDLIKEQFRIASGEKLLLEQKDVQMKGHAIECRICAENPSMNFAPSPGEISLYYPPGGHGVRVDSHIYGGYTIPKYYDSMIAKVITVGRNRELALSRMNRALNEYLIRGIFTNISFAQSIINDPDFVRGNYTTRFIEEFMQRTPKTLFESKHRP</sequence>
<evidence type="ECO:0000256" key="12">
    <source>
        <dbReference type="PROSITE-ProRule" id="PRU00409"/>
    </source>
</evidence>
<reference evidence="16 17" key="1">
    <citation type="submission" date="2020-02" db="EMBL/GenBank/DDBJ databases">
        <title>Albibacoteraceae fam. nov., the first described family within the subdivision 4 Verrucomicrobia.</title>
        <authorList>
            <person name="Xi F."/>
        </authorList>
    </citation>
    <scope>NUCLEOTIDE SEQUENCE [LARGE SCALE GENOMIC DNA]</scope>
    <source>
        <strain evidence="16 17">CK1056</strain>
    </source>
</reference>
<dbReference type="EMBL" id="JAAGNX010000002">
    <property type="protein sequence ID" value="NDV62547.1"/>
    <property type="molecule type" value="Genomic_DNA"/>
</dbReference>
<keyword evidence="13" id="KW-0444">Lipid biosynthesis</keyword>
<dbReference type="Proteomes" id="UP000478417">
    <property type="component" value="Unassembled WGS sequence"/>
</dbReference>